<dbReference type="GO" id="GO:0016787">
    <property type="term" value="F:hydrolase activity"/>
    <property type="evidence" value="ECO:0007669"/>
    <property type="project" value="UniProtKB-KW"/>
</dbReference>
<sequence length="210" mass="23571">MGNLEVFEKQLLEFISTEMVTDAAHDINHVLRVVKTAKQLSKQEGGNADIAIPAAYLHDCFTFPKGHSQRNQSSFFAAEKAIKFLNEIGYPKQYWQEIHHAIVAHSFSANVKPMTIEAKIVQDADRLDALGAVGIVRCLQVSTTLGRTLYSTVDPFCANREPDDGTYTIDHFYTKLLKLADTMQTHSAKEEATKRTSFMQSYLDQLANEV</sequence>
<protein>
    <submittedName>
        <fullName evidence="2">Putative hydrolase</fullName>
    </submittedName>
</protein>
<name>A0A1T5I027_9GAMM</name>
<dbReference type="InterPro" id="IPR003607">
    <property type="entry name" value="HD/PDEase_dom"/>
</dbReference>
<dbReference type="PROSITE" id="PS51831">
    <property type="entry name" value="HD"/>
    <property type="match status" value="1"/>
</dbReference>
<dbReference type="AlphaFoldDB" id="A0A1T5I027"/>
<dbReference type="PANTHER" id="PTHR33594">
    <property type="entry name" value="SUPERFAMILY HYDROLASE, PUTATIVE (AFU_ORTHOLOGUE AFUA_1G03035)-RELATED"/>
    <property type="match status" value="1"/>
</dbReference>
<dbReference type="OrthoDB" id="9797344at2"/>
<gene>
    <name evidence="2" type="ORF">CZ809_01888</name>
</gene>
<accession>A0A1T5I027</accession>
<dbReference type="CDD" id="cd00077">
    <property type="entry name" value="HDc"/>
    <property type="match status" value="1"/>
</dbReference>
<evidence type="ECO:0000259" key="1">
    <source>
        <dbReference type="PROSITE" id="PS51831"/>
    </source>
</evidence>
<dbReference type="PANTHER" id="PTHR33594:SF1">
    <property type="entry name" value="HD_PDEASE DOMAIN-CONTAINING PROTEIN"/>
    <property type="match status" value="1"/>
</dbReference>
<dbReference type="SMART" id="SM00471">
    <property type="entry name" value="HDc"/>
    <property type="match status" value="1"/>
</dbReference>
<evidence type="ECO:0000313" key="2">
    <source>
        <dbReference type="EMBL" id="SKC32372.1"/>
    </source>
</evidence>
<dbReference type="InterPro" id="IPR006674">
    <property type="entry name" value="HD_domain"/>
</dbReference>
<evidence type="ECO:0000313" key="3">
    <source>
        <dbReference type="Proteomes" id="UP000189966"/>
    </source>
</evidence>
<feature type="domain" description="HD" evidence="1">
    <location>
        <begin position="26"/>
        <end position="130"/>
    </location>
</feature>
<proteinExistence type="predicted"/>
<keyword evidence="2" id="KW-0378">Hydrolase</keyword>
<dbReference type="Pfam" id="PF01966">
    <property type="entry name" value="HD"/>
    <property type="match status" value="1"/>
</dbReference>
<dbReference type="Proteomes" id="UP000189966">
    <property type="component" value="Unassembled WGS sequence"/>
</dbReference>
<dbReference type="Gene3D" id="1.10.3210.50">
    <property type="match status" value="1"/>
</dbReference>
<dbReference type="EMBL" id="FUZI01000003">
    <property type="protein sequence ID" value="SKC32372.1"/>
    <property type="molecule type" value="Genomic_DNA"/>
</dbReference>
<organism evidence="2 3">
    <name type="scientific">Photobacterium piscicola</name>
    <dbReference type="NCBI Taxonomy" id="1378299"/>
    <lineage>
        <taxon>Bacteria</taxon>
        <taxon>Pseudomonadati</taxon>
        <taxon>Pseudomonadota</taxon>
        <taxon>Gammaproteobacteria</taxon>
        <taxon>Vibrionales</taxon>
        <taxon>Vibrionaceae</taxon>
        <taxon>Photobacterium</taxon>
    </lineage>
</organism>
<dbReference type="SUPFAM" id="SSF109604">
    <property type="entry name" value="HD-domain/PDEase-like"/>
    <property type="match status" value="1"/>
</dbReference>
<dbReference type="RefSeq" id="WP_080157266.1">
    <property type="nucleotide sequence ID" value="NZ_CP175534.1"/>
</dbReference>
<reference evidence="2 3" key="1">
    <citation type="submission" date="2017-02" db="EMBL/GenBank/DDBJ databases">
        <authorList>
            <person name="Peterson S.W."/>
        </authorList>
    </citation>
    <scope>NUCLEOTIDE SEQUENCE [LARGE SCALE GENOMIC DNA]</scope>
    <source>
        <strain evidence="3">type strain: NCCB 100098</strain>
    </source>
</reference>